<keyword evidence="3" id="KW-1185">Reference proteome</keyword>
<proteinExistence type="predicted"/>
<evidence type="ECO:0000313" key="2">
    <source>
        <dbReference type="EMBL" id="MPC53107.1"/>
    </source>
</evidence>
<protein>
    <submittedName>
        <fullName evidence="2">Uncharacterized protein</fullName>
    </submittedName>
</protein>
<organism evidence="2 3">
    <name type="scientific">Portunus trituberculatus</name>
    <name type="common">Swimming crab</name>
    <name type="synonym">Neptunus trituberculatus</name>
    <dbReference type="NCBI Taxonomy" id="210409"/>
    <lineage>
        <taxon>Eukaryota</taxon>
        <taxon>Metazoa</taxon>
        <taxon>Ecdysozoa</taxon>
        <taxon>Arthropoda</taxon>
        <taxon>Crustacea</taxon>
        <taxon>Multicrustacea</taxon>
        <taxon>Malacostraca</taxon>
        <taxon>Eumalacostraca</taxon>
        <taxon>Eucarida</taxon>
        <taxon>Decapoda</taxon>
        <taxon>Pleocyemata</taxon>
        <taxon>Brachyura</taxon>
        <taxon>Eubrachyura</taxon>
        <taxon>Portunoidea</taxon>
        <taxon>Portunidae</taxon>
        <taxon>Portuninae</taxon>
        <taxon>Portunus</taxon>
    </lineage>
</organism>
<reference evidence="2 3" key="1">
    <citation type="submission" date="2019-05" db="EMBL/GenBank/DDBJ databases">
        <title>Another draft genome of Portunus trituberculatus and its Hox gene families provides insights of decapod evolution.</title>
        <authorList>
            <person name="Jeong J.-H."/>
            <person name="Song I."/>
            <person name="Kim S."/>
            <person name="Choi T."/>
            <person name="Kim D."/>
            <person name="Ryu S."/>
            <person name="Kim W."/>
        </authorList>
    </citation>
    <scope>NUCLEOTIDE SEQUENCE [LARGE SCALE GENOMIC DNA]</scope>
    <source>
        <tissue evidence="2">Muscle</tissue>
    </source>
</reference>
<evidence type="ECO:0000256" key="1">
    <source>
        <dbReference type="SAM" id="MobiDB-lite"/>
    </source>
</evidence>
<feature type="compositionally biased region" description="Basic and acidic residues" evidence="1">
    <location>
        <begin position="19"/>
        <end position="31"/>
    </location>
</feature>
<accession>A0A5B7G6C8</accession>
<dbReference type="EMBL" id="VSRR010011389">
    <property type="protein sequence ID" value="MPC53107.1"/>
    <property type="molecule type" value="Genomic_DNA"/>
</dbReference>
<name>A0A5B7G6C8_PORTR</name>
<evidence type="ECO:0000313" key="3">
    <source>
        <dbReference type="Proteomes" id="UP000324222"/>
    </source>
</evidence>
<gene>
    <name evidence="2" type="ORF">E2C01_046992</name>
</gene>
<comment type="caution">
    <text evidence="2">The sequence shown here is derived from an EMBL/GenBank/DDBJ whole genome shotgun (WGS) entry which is preliminary data.</text>
</comment>
<sequence>MEIMDGSGDQPHAFRGTIGRREERSASHGEAKVATPDPPFCCTEGGRVVRAAAVVAAMAASDSSTPPALLAPCLPPLCAATCSLLLTASPRSPGLREAWELSRGLVLQIWWLR</sequence>
<dbReference type="AlphaFoldDB" id="A0A5B7G6C8"/>
<dbReference type="Proteomes" id="UP000324222">
    <property type="component" value="Unassembled WGS sequence"/>
</dbReference>
<feature type="region of interest" description="Disordered" evidence="1">
    <location>
        <begin position="1"/>
        <end position="38"/>
    </location>
</feature>